<reference evidence="2 3" key="2">
    <citation type="submission" date="2017-06" db="EMBL/GenBank/DDBJ databases">
        <authorList>
            <person name="Kim H.J."/>
            <person name="Triplett B.A."/>
        </authorList>
    </citation>
    <scope>NUCLEOTIDE SEQUENCE [LARGE SCALE GENOMIC DNA]</scope>
    <source>
        <strain evidence="2">Kingella_eburonensis</strain>
    </source>
</reference>
<organism evidence="2 3">
    <name type="scientific">Kingella negevensis</name>
    <dbReference type="NCBI Taxonomy" id="1522312"/>
    <lineage>
        <taxon>Bacteria</taxon>
        <taxon>Pseudomonadati</taxon>
        <taxon>Pseudomonadota</taxon>
        <taxon>Betaproteobacteria</taxon>
        <taxon>Neisseriales</taxon>
        <taxon>Neisseriaceae</taxon>
        <taxon>Kingella</taxon>
    </lineage>
</organism>
<gene>
    <name evidence="2" type="ORF">KEBURONENSIS_01355</name>
    <name evidence="1" type="ORF">KEBURONENSIS_01400</name>
</gene>
<name>A0A238TBI9_9NEIS</name>
<evidence type="ECO:0000313" key="3">
    <source>
        <dbReference type="Proteomes" id="UP000215450"/>
    </source>
</evidence>
<dbReference type="AlphaFoldDB" id="A0A238TBI9"/>
<reference evidence="1" key="1">
    <citation type="submission" date="2017-05" db="EMBL/GenBank/DDBJ databases">
        <authorList>
            <person name="Song R."/>
            <person name="Chenine A.L."/>
            <person name="Ruprecht R.M."/>
        </authorList>
    </citation>
    <scope>NUCLEOTIDE SEQUENCE</scope>
    <source>
        <strain evidence="1">Kingella_eburonensis</strain>
    </source>
</reference>
<evidence type="ECO:0000313" key="1">
    <source>
        <dbReference type="EMBL" id="SMQ12499.1"/>
    </source>
</evidence>
<dbReference type="EMBL" id="FXUV02000026">
    <property type="protein sequence ID" value="SNB70582.1"/>
    <property type="molecule type" value="Genomic_DNA"/>
</dbReference>
<proteinExistence type="predicted"/>
<dbReference type="STRING" id="1522312.GCA_900177895_00812"/>
<protein>
    <submittedName>
        <fullName evidence="2">Uncharacterized protein</fullName>
    </submittedName>
</protein>
<sequence>MNEFEQFYYKMAVEWRRRYYTAVVNGVAAEQKQCVKEFDAYNTKLTQKLNLNQPSNDME</sequence>
<dbReference type="RefSeq" id="WP_095062680.1">
    <property type="nucleotide sequence ID" value="NZ_FXUV02000026.1"/>
</dbReference>
<dbReference type="EMBL" id="FXUV01000023">
    <property type="protein sequence ID" value="SMQ12499.1"/>
    <property type="molecule type" value="Genomic_DNA"/>
</dbReference>
<evidence type="ECO:0000313" key="2">
    <source>
        <dbReference type="EMBL" id="SNB70582.1"/>
    </source>
</evidence>
<accession>A0A238TBI9</accession>
<keyword evidence="3" id="KW-1185">Reference proteome</keyword>
<dbReference type="Proteomes" id="UP000215450">
    <property type="component" value="Unassembled WGS sequence"/>
</dbReference>